<dbReference type="AlphaFoldDB" id="A0A6J8AI76"/>
<accession>A0A6J8AI76</accession>
<reference evidence="2 3" key="1">
    <citation type="submission" date="2020-06" db="EMBL/GenBank/DDBJ databases">
        <authorList>
            <person name="Li R."/>
            <person name="Bekaert M."/>
        </authorList>
    </citation>
    <scope>NUCLEOTIDE SEQUENCE [LARGE SCALE GENOMIC DNA]</scope>
    <source>
        <strain evidence="3">wild</strain>
    </source>
</reference>
<organism evidence="2 3">
    <name type="scientific">Mytilus coruscus</name>
    <name type="common">Sea mussel</name>
    <dbReference type="NCBI Taxonomy" id="42192"/>
    <lineage>
        <taxon>Eukaryota</taxon>
        <taxon>Metazoa</taxon>
        <taxon>Spiralia</taxon>
        <taxon>Lophotrochozoa</taxon>
        <taxon>Mollusca</taxon>
        <taxon>Bivalvia</taxon>
        <taxon>Autobranchia</taxon>
        <taxon>Pteriomorphia</taxon>
        <taxon>Mytilida</taxon>
        <taxon>Mytiloidea</taxon>
        <taxon>Mytilidae</taxon>
        <taxon>Mytilinae</taxon>
        <taxon>Mytilus</taxon>
    </lineage>
</organism>
<protein>
    <submittedName>
        <fullName evidence="2">Uncharacterized protein</fullName>
    </submittedName>
</protein>
<keyword evidence="3" id="KW-1185">Reference proteome</keyword>
<evidence type="ECO:0000256" key="1">
    <source>
        <dbReference type="SAM" id="Phobius"/>
    </source>
</evidence>
<gene>
    <name evidence="2" type="ORF">MCOR_7460</name>
</gene>
<evidence type="ECO:0000313" key="3">
    <source>
        <dbReference type="Proteomes" id="UP000507470"/>
    </source>
</evidence>
<proteinExistence type="predicted"/>
<sequence length="212" mass="24169">MKKNIRVIQEARKELELLASQNWLSDIVFQFSPNESILEALSKESIGKVSTIKDRNPFSIKHSSSNKAQVILKQNVNKENKGYENIRQRIRIKKKKTAMDSVKKYSIQKSVSTSDGRKIVLDKDNKNLIIFTPNGKFIRCVNLPIKPNSIDYIDDLTVEVSYGTPRKYVKVQIPDDSKYDKAVSISDIISCGCIFLFCPVILVMTLIFCFVS</sequence>
<feature type="transmembrane region" description="Helical" evidence="1">
    <location>
        <begin position="194"/>
        <end position="211"/>
    </location>
</feature>
<name>A0A6J8AI76_MYTCO</name>
<keyword evidence="1" id="KW-1133">Transmembrane helix</keyword>
<dbReference type="EMBL" id="CACVKT020001364">
    <property type="protein sequence ID" value="CAC5367624.1"/>
    <property type="molecule type" value="Genomic_DNA"/>
</dbReference>
<keyword evidence="1" id="KW-0472">Membrane</keyword>
<keyword evidence="1" id="KW-0812">Transmembrane</keyword>
<dbReference type="Proteomes" id="UP000507470">
    <property type="component" value="Unassembled WGS sequence"/>
</dbReference>
<evidence type="ECO:0000313" key="2">
    <source>
        <dbReference type="EMBL" id="CAC5367624.1"/>
    </source>
</evidence>